<sequence length="133" mass="14651">MDSEDILRWLTGFLSLAWAVLHIAAGYNAATLASKAIGESSLVFAIYSEYFGFNAALYIFAGYEIISGTRKLLIPFTILFMWNTALLIESHIAPAPILGKTLPIIPLVFPVLALDFLLVGSTILTWWKSSVRV</sequence>
<gene>
    <name evidence="2" type="ORF">GC250_09355</name>
</gene>
<protein>
    <submittedName>
        <fullName evidence="2">Uncharacterized protein</fullName>
    </submittedName>
</protein>
<evidence type="ECO:0000313" key="2">
    <source>
        <dbReference type="EMBL" id="MUN29635.1"/>
    </source>
</evidence>
<evidence type="ECO:0000256" key="1">
    <source>
        <dbReference type="SAM" id="Phobius"/>
    </source>
</evidence>
<keyword evidence="1" id="KW-1133">Transmembrane helix</keyword>
<accession>A0A6A9QQR1</accession>
<reference evidence="2 3" key="1">
    <citation type="submission" date="2019-10" db="EMBL/GenBank/DDBJ databases">
        <title>Sequencing and Assembly of Multiple Reported Metal-Biooxidizing Members of the Extremely Thermoacidophilic Archaeal Family Sulfolobaceae.</title>
        <authorList>
            <person name="Counts J.A."/>
            <person name="Kelly R.M."/>
        </authorList>
    </citation>
    <scope>NUCLEOTIDE SEQUENCE [LARGE SCALE GENOMIC DNA]</scope>
    <source>
        <strain evidence="2 3">DSM 6482</strain>
    </source>
</reference>
<feature type="transmembrane region" description="Helical" evidence="1">
    <location>
        <begin position="42"/>
        <end position="60"/>
    </location>
</feature>
<dbReference type="Proteomes" id="UP000470772">
    <property type="component" value="Unassembled WGS sequence"/>
</dbReference>
<feature type="transmembrane region" description="Helical" evidence="1">
    <location>
        <begin position="72"/>
        <end position="92"/>
    </location>
</feature>
<dbReference type="AlphaFoldDB" id="A0A6A9QQR1"/>
<evidence type="ECO:0000313" key="3">
    <source>
        <dbReference type="Proteomes" id="UP000470772"/>
    </source>
</evidence>
<keyword evidence="3" id="KW-1185">Reference proteome</keyword>
<comment type="caution">
    <text evidence="2">The sequence shown here is derived from an EMBL/GenBank/DDBJ whole genome shotgun (WGS) entry which is preliminary data.</text>
</comment>
<keyword evidence="1" id="KW-0812">Transmembrane</keyword>
<feature type="transmembrane region" description="Helical" evidence="1">
    <location>
        <begin position="104"/>
        <end position="127"/>
    </location>
</feature>
<proteinExistence type="predicted"/>
<name>A0A6A9QQR1_SULME</name>
<keyword evidence="1" id="KW-0472">Membrane</keyword>
<dbReference type="EMBL" id="WGGD01000005">
    <property type="protein sequence ID" value="MUN29635.1"/>
    <property type="molecule type" value="Genomic_DNA"/>
</dbReference>
<organism evidence="2 3">
    <name type="scientific">Sulfuracidifex metallicus DSM 6482 = JCM 9184</name>
    <dbReference type="NCBI Taxonomy" id="523847"/>
    <lineage>
        <taxon>Archaea</taxon>
        <taxon>Thermoproteota</taxon>
        <taxon>Thermoprotei</taxon>
        <taxon>Sulfolobales</taxon>
        <taxon>Sulfolobaceae</taxon>
        <taxon>Sulfuracidifex</taxon>
    </lineage>
</organism>
<dbReference type="RefSeq" id="WP_156017265.1">
    <property type="nucleotide sequence ID" value="NZ_WGGD01000005.1"/>
</dbReference>